<evidence type="ECO:0000313" key="4">
    <source>
        <dbReference type="EMBL" id="EFB89529.1"/>
    </source>
</evidence>
<dbReference type="PANTHER" id="PTHR43213">
    <property type="entry name" value="BIFUNCTIONAL DTTP/UTP PYROPHOSPHATASE/METHYLTRANSFERASE PROTEIN-RELATED"/>
    <property type="match status" value="1"/>
</dbReference>
<keyword evidence="3" id="KW-0963">Cytoplasm</keyword>
<comment type="similarity">
    <text evidence="3">Belongs to the Maf family. YhdE subfamily.</text>
</comment>
<dbReference type="Proteomes" id="UP000006462">
    <property type="component" value="Unassembled WGS sequence"/>
</dbReference>
<keyword evidence="2 3" id="KW-0378">Hydrolase</keyword>
<comment type="catalytic activity">
    <reaction evidence="3">
        <text>dTTP + H2O = dTMP + diphosphate + H(+)</text>
        <dbReference type="Rhea" id="RHEA:28534"/>
        <dbReference type="ChEBI" id="CHEBI:15377"/>
        <dbReference type="ChEBI" id="CHEBI:15378"/>
        <dbReference type="ChEBI" id="CHEBI:33019"/>
        <dbReference type="ChEBI" id="CHEBI:37568"/>
        <dbReference type="ChEBI" id="CHEBI:63528"/>
        <dbReference type="EC" id="3.6.1.9"/>
    </reaction>
</comment>
<dbReference type="InterPro" id="IPR029001">
    <property type="entry name" value="ITPase-like_fam"/>
</dbReference>
<organism evidence="4 5">
    <name type="scientific">Pyramidobacter piscolens W5455</name>
    <dbReference type="NCBI Taxonomy" id="352165"/>
    <lineage>
        <taxon>Bacteria</taxon>
        <taxon>Thermotogati</taxon>
        <taxon>Synergistota</taxon>
        <taxon>Synergistia</taxon>
        <taxon>Synergistales</taxon>
        <taxon>Dethiosulfovibrionaceae</taxon>
        <taxon>Pyramidobacter</taxon>
    </lineage>
</organism>
<protein>
    <recommendedName>
        <fullName evidence="3">dTTP/UTP pyrophosphatase</fullName>
        <shortName evidence="3">dTTPase/UTPase</shortName>
        <ecNumber evidence="3">3.6.1.9</ecNumber>
    </recommendedName>
    <alternativeName>
        <fullName evidence="3">Nucleoside triphosphate pyrophosphatase</fullName>
    </alternativeName>
    <alternativeName>
        <fullName evidence="3">Nucleotide pyrophosphatase</fullName>
        <shortName evidence="3">Nucleotide PPase</shortName>
    </alternativeName>
</protein>
<dbReference type="NCBIfam" id="TIGR00172">
    <property type="entry name" value="maf"/>
    <property type="match status" value="1"/>
</dbReference>
<dbReference type="Pfam" id="PF02545">
    <property type="entry name" value="Maf"/>
    <property type="match status" value="1"/>
</dbReference>
<gene>
    <name evidence="4" type="primary">maf</name>
    <name evidence="4" type="ORF">HMPREF7215_0022</name>
</gene>
<feature type="site" description="Important for substrate specificity" evidence="3">
    <location>
        <position position="169"/>
    </location>
</feature>
<evidence type="ECO:0000256" key="2">
    <source>
        <dbReference type="ARBA" id="ARBA00022801"/>
    </source>
</evidence>
<feature type="active site" description="Proton acceptor" evidence="3">
    <location>
        <position position="86"/>
    </location>
</feature>
<dbReference type="SUPFAM" id="SSF52972">
    <property type="entry name" value="ITPase-like"/>
    <property type="match status" value="1"/>
</dbReference>
<proteinExistence type="inferred from homology"/>
<keyword evidence="3" id="KW-0546">Nucleotide metabolism</keyword>
<comment type="caution">
    <text evidence="3">Lacks conserved residue(s) required for the propagation of feature annotation.</text>
</comment>
<feature type="site" description="Important for substrate specificity" evidence="3">
    <location>
        <position position="29"/>
    </location>
</feature>
<accession>A0ABM9ZRH7</accession>
<dbReference type="HAMAP" id="MF_00528">
    <property type="entry name" value="Maf"/>
    <property type="match status" value="1"/>
</dbReference>
<keyword evidence="5" id="KW-1185">Reference proteome</keyword>
<dbReference type="PANTHER" id="PTHR43213:SF5">
    <property type="entry name" value="BIFUNCTIONAL DTTP_UTP PYROPHOSPHATASE_METHYLTRANSFERASE PROTEIN-RELATED"/>
    <property type="match status" value="1"/>
</dbReference>
<evidence type="ECO:0000256" key="3">
    <source>
        <dbReference type="HAMAP-Rule" id="MF_00528"/>
    </source>
</evidence>
<sequence>MRGAGTCRADLALMPMRDVRIILASASPRRKELLEKIGLNFDVIPADVAEERIAGESPAHLVMRLSELKGQSLAAKYPQALIIASDTAVSLDAKIYGKPHDGAEAFAMLSSLSGQEHTVYTGLALFWKKRRLSRYDCTRVQFRELTASVIESYVATGEPFGKAGGYAIQGVGSLFARTIRGDYSTVVGFPVCLFGSMMEELGFSLNQLWEVSS</sequence>
<feature type="site" description="Important for substrate specificity" evidence="3">
    <location>
        <position position="87"/>
    </location>
</feature>
<dbReference type="EC" id="3.6.1.9" evidence="3"/>
<dbReference type="InterPro" id="IPR003697">
    <property type="entry name" value="Maf-like"/>
</dbReference>
<reference evidence="4 5" key="1">
    <citation type="submission" date="2009-12" db="EMBL/GenBank/DDBJ databases">
        <authorList>
            <person name="Shrivastava S."/>
            <person name="Madupu R."/>
            <person name="Durkin A.S."/>
            <person name="Torralba M."/>
            <person name="Methe B."/>
            <person name="Sutton G.G."/>
            <person name="Strausberg R.L."/>
            <person name="Nelson K.E."/>
        </authorList>
    </citation>
    <scope>NUCLEOTIDE SEQUENCE [LARGE SCALE GENOMIC DNA]</scope>
    <source>
        <strain evidence="4 5">W5455</strain>
    </source>
</reference>
<dbReference type="Gene3D" id="3.90.950.10">
    <property type="match status" value="1"/>
</dbReference>
<comment type="cofactor">
    <cofactor evidence="1 3">
        <name>a divalent metal cation</name>
        <dbReference type="ChEBI" id="CHEBI:60240"/>
    </cofactor>
</comment>
<evidence type="ECO:0000256" key="1">
    <source>
        <dbReference type="ARBA" id="ARBA00001968"/>
    </source>
</evidence>
<comment type="caution">
    <text evidence="4">The sequence shown here is derived from an EMBL/GenBank/DDBJ whole genome shotgun (WGS) entry which is preliminary data.</text>
</comment>
<dbReference type="CDD" id="cd00555">
    <property type="entry name" value="Maf"/>
    <property type="match status" value="1"/>
</dbReference>
<dbReference type="PIRSF" id="PIRSF006305">
    <property type="entry name" value="Maf"/>
    <property type="match status" value="1"/>
</dbReference>
<comment type="function">
    <text evidence="3">Nucleoside triphosphate pyrophosphatase that hydrolyzes dTTP and UTP. May have a dual role in cell division arrest and in preventing the incorporation of modified nucleotides into cellular nucleic acids.</text>
</comment>
<comment type="catalytic activity">
    <reaction evidence="3">
        <text>UTP + H2O = UMP + diphosphate + H(+)</text>
        <dbReference type="Rhea" id="RHEA:29395"/>
        <dbReference type="ChEBI" id="CHEBI:15377"/>
        <dbReference type="ChEBI" id="CHEBI:15378"/>
        <dbReference type="ChEBI" id="CHEBI:33019"/>
        <dbReference type="ChEBI" id="CHEBI:46398"/>
        <dbReference type="ChEBI" id="CHEBI:57865"/>
        <dbReference type="EC" id="3.6.1.9"/>
    </reaction>
</comment>
<dbReference type="EMBL" id="ADFP01000129">
    <property type="protein sequence ID" value="EFB89529.1"/>
    <property type="molecule type" value="Genomic_DNA"/>
</dbReference>
<evidence type="ECO:0000313" key="5">
    <source>
        <dbReference type="Proteomes" id="UP000006462"/>
    </source>
</evidence>
<name>A0ABM9ZRH7_9BACT</name>
<comment type="subcellular location">
    <subcellularLocation>
        <location evidence="3">Cytoplasm</location>
    </subcellularLocation>
</comment>